<keyword evidence="12" id="KW-1185">Reference proteome</keyword>
<accession>A0ABR3W6K4</accession>
<evidence type="ECO:0000313" key="12">
    <source>
        <dbReference type="Proteomes" id="UP001586593"/>
    </source>
</evidence>
<comment type="catalytic activity">
    <reaction evidence="9">
        <text>L-seryl-[protein] + ATP = O-phospho-L-seryl-[protein] + ADP + H(+)</text>
        <dbReference type="Rhea" id="RHEA:17989"/>
        <dbReference type="Rhea" id="RHEA-COMP:9863"/>
        <dbReference type="Rhea" id="RHEA-COMP:11604"/>
        <dbReference type="ChEBI" id="CHEBI:15378"/>
        <dbReference type="ChEBI" id="CHEBI:29999"/>
        <dbReference type="ChEBI" id="CHEBI:30616"/>
        <dbReference type="ChEBI" id="CHEBI:83421"/>
        <dbReference type="ChEBI" id="CHEBI:456216"/>
        <dbReference type="EC" id="2.7.11.1"/>
    </reaction>
</comment>
<evidence type="ECO:0000256" key="2">
    <source>
        <dbReference type="ARBA" id="ARBA00011534"/>
    </source>
</evidence>
<sequence>MQDPPAAGPEMLGSGCSGFVSVDSRDPRLVLKSYEVWHNGRCCYRFEPVDHGRACLEREAKVYQRLGSHPAILEYHGEVYIADEVLALKLERAQGDLRTLMKNQSPPSHEARLEMAMQIASGMAHMHRRGVFHCDFSCRNLFVTGPGKVKIGDFGGSKLGDEEPLGAEEVRYELPLRGREWEERSYGRRELFALGCAIYEIMAWKMPFAELGEAEVEENYAREVFPELDGIAAGQIIEGCWKEEFPSAEDVLAALREAQSTAP</sequence>
<organism evidence="11 12">
    <name type="scientific">Phialemonium thermophilum</name>
    <dbReference type="NCBI Taxonomy" id="223376"/>
    <lineage>
        <taxon>Eukaryota</taxon>
        <taxon>Fungi</taxon>
        <taxon>Dikarya</taxon>
        <taxon>Ascomycota</taxon>
        <taxon>Pezizomycotina</taxon>
        <taxon>Sordariomycetes</taxon>
        <taxon>Sordariomycetidae</taxon>
        <taxon>Cephalothecales</taxon>
        <taxon>Cephalothecaceae</taxon>
        <taxon>Phialemonium</taxon>
    </lineage>
</organism>
<evidence type="ECO:0000256" key="7">
    <source>
        <dbReference type="ARBA" id="ARBA00033194"/>
    </source>
</evidence>
<comment type="function">
    <text evidence="1">Component of the EKC/KEOPS complex that is required for the formation of a threonylcarbamoyl group on adenosine at position 37 (t(6)A37) in tRNAs that read codons beginning with adenine. The complex is probably involved in the transfer of the threonylcarbamoyl moiety of threonylcarbamoyl-AMP (TC-AMP) to the N6 group of A37. BUD32 has ATPase activity in the context of the EKC/KEOPS complex and likely plays a supporting role to the catalytic subunit KAE1. The EKC/KEOPS complex also promotes both telomere uncapping and telomere elongation. The complex is required for efficient recruitment of transcriptional coactivators.</text>
</comment>
<dbReference type="SUPFAM" id="SSF56112">
    <property type="entry name" value="Protein kinase-like (PK-like)"/>
    <property type="match status" value="1"/>
</dbReference>
<dbReference type="PROSITE" id="PS00109">
    <property type="entry name" value="PROTEIN_KINASE_TYR"/>
    <property type="match status" value="1"/>
</dbReference>
<comment type="catalytic activity">
    <reaction evidence="8">
        <text>L-threonyl-[protein] + ATP = O-phospho-L-threonyl-[protein] + ADP + H(+)</text>
        <dbReference type="Rhea" id="RHEA:46608"/>
        <dbReference type="Rhea" id="RHEA-COMP:11060"/>
        <dbReference type="Rhea" id="RHEA-COMP:11605"/>
        <dbReference type="ChEBI" id="CHEBI:15378"/>
        <dbReference type="ChEBI" id="CHEBI:30013"/>
        <dbReference type="ChEBI" id="CHEBI:30616"/>
        <dbReference type="ChEBI" id="CHEBI:61977"/>
        <dbReference type="ChEBI" id="CHEBI:456216"/>
        <dbReference type="EC" id="2.7.11.1"/>
    </reaction>
</comment>
<evidence type="ECO:0000256" key="3">
    <source>
        <dbReference type="ARBA" id="ARBA00012513"/>
    </source>
</evidence>
<evidence type="ECO:0000313" key="11">
    <source>
        <dbReference type="EMBL" id="KAL1854456.1"/>
    </source>
</evidence>
<dbReference type="InterPro" id="IPR008266">
    <property type="entry name" value="Tyr_kinase_AS"/>
</dbReference>
<protein>
    <recommendedName>
        <fullName evidence="5">EKC/KEOPS complex subunit BUD32</fullName>
        <ecNumber evidence="3">2.7.11.1</ecNumber>
    </recommendedName>
    <alternativeName>
        <fullName evidence="6 7">Atypical Serine/threonine protein kinase BUD32</fullName>
    </alternativeName>
    <alternativeName>
        <fullName evidence="4">EKC/KEOPS complex subunit bud32</fullName>
    </alternativeName>
</protein>
<dbReference type="InterPro" id="IPR050167">
    <property type="entry name" value="Ser_Thr_protein_kinase"/>
</dbReference>
<evidence type="ECO:0000256" key="5">
    <source>
        <dbReference type="ARBA" id="ARBA00019973"/>
    </source>
</evidence>
<dbReference type="InterPro" id="IPR000719">
    <property type="entry name" value="Prot_kinase_dom"/>
</dbReference>
<dbReference type="Pfam" id="PF00069">
    <property type="entry name" value="Pkinase"/>
    <property type="match status" value="1"/>
</dbReference>
<dbReference type="InterPro" id="IPR011009">
    <property type="entry name" value="Kinase-like_dom_sf"/>
</dbReference>
<comment type="caution">
    <text evidence="11">The sequence shown here is derived from an EMBL/GenBank/DDBJ whole genome shotgun (WGS) entry which is preliminary data.</text>
</comment>
<evidence type="ECO:0000256" key="8">
    <source>
        <dbReference type="ARBA" id="ARBA00047899"/>
    </source>
</evidence>
<dbReference type="EC" id="2.7.11.1" evidence="3"/>
<dbReference type="EMBL" id="JAZHXJ010000661">
    <property type="protein sequence ID" value="KAL1854456.1"/>
    <property type="molecule type" value="Genomic_DNA"/>
</dbReference>
<dbReference type="Gene3D" id="1.10.510.10">
    <property type="entry name" value="Transferase(Phosphotransferase) domain 1"/>
    <property type="match status" value="1"/>
</dbReference>
<evidence type="ECO:0000256" key="6">
    <source>
        <dbReference type="ARBA" id="ARBA00030980"/>
    </source>
</evidence>
<dbReference type="Proteomes" id="UP001586593">
    <property type="component" value="Unassembled WGS sequence"/>
</dbReference>
<proteinExistence type="predicted"/>
<evidence type="ECO:0000256" key="4">
    <source>
        <dbReference type="ARBA" id="ARBA00013948"/>
    </source>
</evidence>
<evidence type="ECO:0000256" key="1">
    <source>
        <dbReference type="ARBA" id="ARBA00003747"/>
    </source>
</evidence>
<dbReference type="PANTHER" id="PTHR23257:SF841">
    <property type="entry name" value="SERINE_THREONINE-PROTEIN KINASE DDB_G0290621-RELATED"/>
    <property type="match status" value="1"/>
</dbReference>
<evidence type="ECO:0000256" key="9">
    <source>
        <dbReference type="ARBA" id="ARBA00048679"/>
    </source>
</evidence>
<dbReference type="PROSITE" id="PS50011">
    <property type="entry name" value="PROTEIN_KINASE_DOM"/>
    <property type="match status" value="1"/>
</dbReference>
<gene>
    <name evidence="11" type="ORF">VTK73DRAFT_8738</name>
</gene>
<feature type="domain" description="Protein kinase" evidence="10">
    <location>
        <begin position="6"/>
        <end position="263"/>
    </location>
</feature>
<evidence type="ECO:0000259" key="10">
    <source>
        <dbReference type="PROSITE" id="PS50011"/>
    </source>
</evidence>
<comment type="subunit">
    <text evidence="2">Component of the EKC/KEOPS complex composed of at least BUD32, CGI121, GON7, KAE1 and PCC1; the whole complex dimerizes.</text>
</comment>
<dbReference type="PANTHER" id="PTHR23257">
    <property type="entry name" value="SERINE-THREONINE PROTEIN KINASE"/>
    <property type="match status" value="1"/>
</dbReference>
<reference evidence="11 12" key="1">
    <citation type="journal article" date="2024" name="Commun. Biol.">
        <title>Comparative genomic analysis of thermophilic fungi reveals convergent evolutionary adaptations and gene losses.</title>
        <authorList>
            <person name="Steindorff A.S."/>
            <person name="Aguilar-Pontes M.V."/>
            <person name="Robinson A.J."/>
            <person name="Andreopoulos B."/>
            <person name="LaButti K."/>
            <person name="Kuo A."/>
            <person name="Mondo S."/>
            <person name="Riley R."/>
            <person name="Otillar R."/>
            <person name="Haridas S."/>
            <person name="Lipzen A."/>
            <person name="Grimwood J."/>
            <person name="Schmutz J."/>
            <person name="Clum A."/>
            <person name="Reid I.D."/>
            <person name="Moisan M.C."/>
            <person name="Butler G."/>
            <person name="Nguyen T.T.M."/>
            <person name="Dewar K."/>
            <person name="Conant G."/>
            <person name="Drula E."/>
            <person name="Henrissat B."/>
            <person name="Hansel C."/>
            <person name="Singer S."/>
            <person name="Hutchinson M.I."/>
            <person name="de Vries R.P."/>
            <person name="Natvig D.O."/>
            <person name="Powell A.J."/>
            <person name="Tsang A."/>
            <person name="Grigoriev I.V."/>
        </authorList>
    </citation>
    <scope>NUCLEOTIDE SEQUENCE [LARGE SCALE GENOMIC DNA]</scope>
    <source>
        <strain evidence="11 12">ATCC 24622</strain>
    </source>
</reference>
<name>A0ABR3W6K4_9PEZI</name>